<gene>
    <name evidence="1" type="ORF">E2C01_055143</name>
</gene>
<evidence type="ECO:0000313" key="1">
    <source>
        <dbReference type="EMBL" id="MPC61080.1"/>
    </source>
</evidence>
<dbReference type="EMBL" id="VSRR010018194">
    <property type="protein sequence ID" value="MPC61080.1"/>
    <property type="molecule type" value="Genomic_DNA"/>
</dbReference>
<sequence>MATRSHELPVPSGYKQRSSEWKANDILCFLERYGSPQTLTPCSGHKAKSPFISAPTVRGKLLGEYQ</sequence>
<evidence type="ECO:0000313" key="2">
    <source>
        <dbReference type="Proteomes" id="UP000324222"/>
    </source>
</evidence>
<accession>A0A5B7GLK2</accession>
<reference evidence="1 2" key="1">
    <citation type="submission" date="2019-05" db="EMBL/GenBank/DDBJ databases">
        <title>Another draft genome of Portunus trituberculatus and its Hox gene families provides insights of decapod evolution.</title>
        <authorList>
            <person name="Jeong J.-H."/>
            <person name="Song I."/>
            <person name="Kim S."/>
            <person name="Choi T."/>
            <person name="Kim D."/>
            <person name="Ryu S."/>
            <person name="Kim W."/>
        </authorList>
    </citation>
    <scope>NUCLEOTIDE SEQUENCE [LARGE SCALE GENOMIC DNA]</scope>
    <source>
        <tissue evidence="1">Muscle</tissue>
    </source>
</reference>
<organism evidence="1 2">
    <name type="scientific">Portunus trituberculatus</name>
    <name type="common">Swimming crab</name>
    <name type="synonym">Neptunus trituberculatus</name>
    <dbReference type="NCBI Taxonomy" id="210409"/>
    <lineage>
        <taxon>Eukaryota</taxon>
        <taxon>Metazoa</taxon>
        <taxon>Ecdysozoa</taxon>
        <taxon>Arthropoda</taxon>
        <taxon>Crustacea</taxon>
        <taxon>Multicrustacea</taxon>
        <taxon>Malacostraca</taxon>
        <taxon>Eumalacostraca</taxon>
        <taxon>Eucarida</taxon>
        <taxon>Decapoda</taxon>
        <taxon>Pleocyemata</taxon>
        <taxon>Brachyura</taxon>
        <taxon>Eubrachyura</taxon>
        <taxon>Portunoidea</taxon>
        <taxon>Portunidae</taxon>
        <taxon>Portuninae</taxon>
        <taxon>Portunus</taxon>
    </lineage>
</organism>
<comment type="caution">
    <text evidence="1">The sequence shown here is derived from an EMBL/GenBank/DDBJ whole genome shotgun (WGS) entry which is preliminary data.</text>
</comment>
<protein>
    <submittedName>
        <fullName evidence="1">Uncharacterized protein</fullName>
    </submittedName>
</protein>
<name>A0A5B7GLK2_PORTR</name>
<dbReference type="Proteomes" id="UP000324222">
    <property type="component" value="Unassembled WGS sequence"/>
</dbReference>
<keyword evidence="2" id="KW-1185">Reference proteome</keyword>
<dbReference type="AlphaFoldDB" id="A0A5B7GLK2"/>
<proteinExistence type="predicted"/>